<dbReference type="AlphaFoldDB" id="Q83GI5"/>
<dbReference type="EC" id="2.7.1.24" evidence="3"/>
<dbReference type="PROSITE" id="PS51219">
    <property type="entry name" value="DPCK"/>
    <property type="match status" value="1"/>
</dbReference>
<dbReference type="GO" id="GO:0004140">
    <property type="term" value="F:dephospho-CoA kinase activity"/>
    <property type="evidence" value="ECO:0007669"/>
    <property type="project" value="UniProtKB-UniRule"/>
</dbReference>
<evidence type="ECO:0000256" key="1">
    <source>
        <dbReference type="ARBA" id="ARBA00022741"/>
    </source>
</evidence>
<dbReference type="Gene3D" id="3.40.50.300">
    <property type="entry name" value="P-loop containing nucleotide triphosphate hydrolases"/>
    <property type="match status" value="1"/>
</dbReference>
<dbReference type="GO" id="GO:0005524">
    <property type="term" value="F:ATP binding"/>
    <property type="evidence" value="ECO:0007669"/>
    <property type="project" value="UniProtKB-UniRule"/>
</dbReference>
<dbReference type="HAMAP" id="MF_00376">
    <property type="entry name" value="Dephospho_CoA_kinase"/>
    <property type="match status" value="1"/>
</dbReference>
<keyword evidence="3 4" id="KW-0808">Transferase</keyword>
<dbReference type="InterPro" id="IPR001977">
    <property type="entry name" value="Depp_CoAkinase"/>
</dbReference>
<dbReference type="KEGG" id="twh:TWT_294"/>
<dbReference type="eggNOG" id="COG0237">
    <property type="taxonomic scope" value="Bacteria"/>
</dbReference>
<keyword evidence="5" id="KW-1185">Reference proteome</keyword>
<dbReference type="HOGENOM" id="CLU_1128667_0_0_11"/>
<dbReference type="InterPro" id="IPR027417">
    <property type="entry name" value="P-loop_NTPase"/>
</dbReference>
<gene>
    <name evidence="3 4" type="primary">coaE</name>
    <name evidence="4" type="ordered locus">TWT_294</name>
</gene>
<keyword evidence="3" id="KW-0173">Coenzyme A biosynthesis</keyword>
<dbReference type="STRING" id="203267.TWT_294"/>
<comment type="subcellular location">
    <subcellularLocation>
        <location evidence="3">Cytoplasm</location>
    </subcellularLocation>
</comment>
<name>Q83GI5_TROWT</name>
<evidence type="ECO:0000313" key="4">
    <source>
        <dbReference type="EMBL" id="AAO44391.1"/>
    </source>
</evidence>
<evidence type="ECO:0000256" key="2">
    <source>
        <dbReference type="ARBA" id="ARBA00022840"/>
    </source>
</evidence>
<dbReference type="EMBL" id="AE014184">
    <property type="protein sequence ID" value="AAO44391.1"/>
    <property type="molecule type" value="Genomic_DNA"/>
</dbReference>
<comment type="similarity">
    <text evidence="3">Belongs to the CoaE family.</text>
</comment>
<dbReference type="CDD" id="cd02022">
    <property type="entry name" value="DPCK"/>
    <property type="match status" value="1"/>
</dbReference>
<keyword evidence="1 3" id="KW-0547">Nucleotide-binding</keyword>
<organism evidence="4 5">
    <name type="scientific">Tropheryma whipplei (strain Twist)</name>
    <name type="common">Whipple's bacillus</name>
    <dbReference type="NCBI Taxonomy" id="203267"/>
    <lineage>
        <taxon>Bacteria</taxon>
        <taxon>Bacillati</taxon>
        <taxon>Actinomycetota</taxon>
        <taxon>Actinomycetes</taxon>
        <taxon>Micrococcales</taxon>
        <taxon>Tropherymataceae</taxon>
        <taxon>Tropheryma</taxon>
    </lineage>
</organism>
<keyword evidence="3 4" id="KW-0418">Kinase</keyword>
<dbReference type="Pfam" id="PF01121">
    <property type="entry name" value="CoaE"/>
    <property type="match status" value="1"/>
</dbReference>
<sequence>MVMQLFALTGGIAAGKSCVAGLLSEFGLRVVSADSLVEVLYRTDVRLIEEIKGRFLCNDEKSLSELVFSDSRARRVLNQLTHQRVNSLALDYFWQLRNEPVVIYEIPILESTSPFVGFAPGECGVFASGKIQHSGVLFVHSDCESRIDRLMKRNNLNRIQALQRIHSQTPYMPQYSLRAGDLLRTGGSLRTGDLSHDFREERAPHKGVKVYSVHTSGVSKTLCMIQNTSDFSHLRQCVASVFQIMKTIDRSV</sequence>
<dbReference type="Proteomes" id="UP000002200">
    <property type="component" value="Chromosome"/>
</dbReference>
<dbReference type="GO" id="GO:0005737">
    <property type="term" value="C:cytoplasm"/>
    <property type="evidence" value="ECO:0007669"/>
    <property type="project" value="UniProtKB-SubCell"/>
</dbReference>
<comment type="function">
    <text evidence="3">Catalyzes the phosphorylation of the 3'-hydroxyl group of dephosphocoenzyme A to form coenzyme A.</text>
</comment>
<keyword evidence="2 3" id="KW-0067">ATP-binding</keyword>
<accession>Q83GI5</accession>
<dbReference type="OrthoDB" id="9812943at2"/>
<feature type="binding site" evidence="3">
    <location>
        <begin position="13"/>
        <end position="18"/>
    </location>
    <ligand>
        <name>ATP</name>
        <dbReference type="ChEBI" id="CHEBI:30616"/>
    </ligand>
</feature>
<dbReference type="GO" id="GO:0015937">
    <property type="term" value="P:coenzyme A biosynthetic process"/>
    <property type="evidence" value="ECO:0007669"/>
    <property type="project" value="UniProtKB-UniRule"/>
</dbReference>
<proteinExistence type="inferred from homology"/>
<protein>
    <recommendedName>
        <fullName evidence="3">Dephospho-CoA kinase</fullName>
        <ecNumber evidence="3">2.7.1.24</ecNumber>
    </recommendedName>
    <alternativeName>
        <fullName evidence="3">Dephosphocoenzyme A kinase</fullName>
    </alternativeName>
</protein>
<keyword evidence="3" id="KW-0963">Cytoplasm</keyword>
<dbReference type="UniPathway" id="UPA00241">
    <property type="reaction ID" value="UER00356"/>
</dbReference>
<dbReference type="SUPFAM" id="SSF52540">
    <property type="entry name" value="P-loop containing nucleoside triphosphate hydrolases"/>
    <property type="match status" value="1"/>
</dbReference>
<comment type="pathway">
    <text evidence="3">Cofactor biosynthesis; coenzyme A biosynthesis; CoA from (R)-pantothenate: step 5/5.</text>
</comment>
<evidence type="ECO:0000313" key="5">
    <source>
        <dbReference type="Proteomes" id="UP000002200"/>
    </source>
</evidence>
<comment type="catalytic activity">
    <reaction evidence="3">
        <text>3'-dephospho-CoA + ATP = ADP + CoA + H(+)</text>
        <dbReference type="Rhea" id="RHEA:18245"/>
        <dbReference type="ChEBI" id="CHEBI:15378"/>
        <dbReference type="ChEBI" id="CHEBI:30616"/>
        <dbReference type="ChEBI" id="CHEBI:57287"/>
        <dbReference type="ChEBI" id="CHEBI:57328"/>
        <dbReference type="ChEBI" id="CHEBI:456216"/>
        <dbReference type="EC" id="2.7.1.24"/>
    </reaction>
</comment>
<evidence type="ECO:0000256" key="3">
    <source>
        <dbReference type="HAMAP-Rule" id="MF_00376"/>
    </source>
</evidence>
<reference evidence="4 5" key="1">
    <citation type="journal article" date="2003" name="Genome Res.">
        <title>Tropheryma whipplei twist: a human pathogenic Actinobacteria with a reduced genome.</title>
        <authorList>
            <person name="Raoult D."/>
            <person name="Ogata H."/>
            <person name="Audic S."/>
            <person name="Robert C."/>
            <person name="Suhre K."/>
            <person name="Drancourt M."/>
            <person name="Claverie J.-M."/>
        </authorList>
    </citation>
    <scope>NUCLEOTIDE SEQUENCE [LARGE SCALE GENOMIC DNA]</scope>
    <source>
        <strain evidence="4 5">Twist</strain>
    </source>
</reference>